<dbReference type="InterPro" id="IPR014729">
    <property type="entry name" value="Rossmann-like_a/b/a_fold"/>
</dbReference>
<dbReference type="GO" id="GO:0006438">
    <property type="term" value="P:valyl-tRNA aminoacylation"/>
    <property type="evidence" value="ECO:0007669"/>
    <property type="project" value="InterPro"/>
</dbReference>
<evidence type="ECO:0000256" key="4">
    <source>
        <dbReference type="ARBA" id="ARBA00022840"/>
    </source>
</evidence>
<dbReference type="Pfam" id="PF00133">
    <property type="entry name" value="tRNA-synt_1"/>
    <property type="match status" value="1"/>
</dbReference>
<evidence type="ECO:0000256" key="2">
    <source>
        <dbReference type="ARBA" id="ARBA00022598"/>
    </source>
</evidence>
<protein>
    <recommendedName>
        <fullName evidence="1">valine--tRNA ligase</fullName>
        <ecNumber evidence="1">6.1.1.9</ecNumber>
    </recommendedName>
    <alternativeName>
        <fullName evidence="7">Valyl-tRNA synthetase</fullName>
    </alternativeName>
</protein>
<feature type="non-terminal residue" evidence="9">
    <location>
        <position position="159"/>
    </location>
</feature>
<dbReference type="GO" id="GO:0005524">
    <property type="term" value="F:ATP binding"/>
    <property type="evidence" value="ECO:0007669"/>
    <property type="project" value="UniProtKB-KW"/>
</dbReference>
<dbReference type="SUPFAM" id="SSF52374">
    <property type="entry name" value="Nucleotidylyl transferase"/>
    <property type="match status" value="1"/>
</dbReference>
<comment type="caution">
    <text evidence="9">The sequence shown here is derived from an EMBL/GenBank/DDBJ whole genome shotgun (WGS) entry which is preliminary data.</text>
</comment>
<evidence type="ECO:0000256" key="7">
    <source>
        <dbReference type="ARBA" id="ARBA00029936"/>
    </source>
</evidence>
<evidence type="ECO:0000256" key="3">
    <source>
        <dbReference type="ARBA" id="ARBA00022741"/>
    </source>
</evidence>
<gene>
    <name evidence="9" type="ORF">S01H4_55648</name>
</gene>
<dbReference type="GO" id="GO:0005829">
    <property type="term" value="C:cytosol"/>
    <property type="evidence" value="ECO:0007669"/>
    <property type="project" value="TreeGrafter"/>
</dbReference>
<proteinExistence type="predicted"/>
<evidence type="ECO:0000259" key="8">
    <source>
        <dbReference type="Pfam" id="PF00133"/>
    </source>
</evidence>
<reference evidence="9" key="1">
    <citation type="journal article" date="2014" name="Front. Microbiol.">
        <title>High frequency of phylogenetically diverse reductive dehalogenase-homologous genes in deep subseafloor sedimentary metagenomes.</title>
        <authorList>
            <person name="Kawai M."/>
            <person name="Futagami T."/>
            <person name="Toyoda A."/>
            <person name="Takaki Y."/>
            <person name="Nishi S."/>
            <person name="Hori S."/>
            <person name="Arai W."/>
            <person name="Tsubouchi T."/>
            <person name="Morono Y."/>
            <person name="Uchiyama I."/>
            <person name="Ito T."/>
            <person name="Fujiyama A."/>
            <person name="Inagaki F."/>
            <person name="Takami H."/>
        </authorList>
    </citation>
    <scope>NUCLEOTIDE SEQUENCE</scope>
    <source>
        <strain evidence="9">Expedition CK06-06</strain>
    </source>
</reference>
<keyword evidence="5" id="KW-0648">Protein biosynthesis</keyword>
<organism evidence="9">
    <name type="scientific">marine sediment metagenome</name>
    <dbReference type="NCBI Taxonomy" id="412755"/>
    <lineage>
        <taxon>unclassified sequences</taxon>
        <taxon>metagenomes</taxon>
        <taxon>ecological metagenomes</taxon>
    </lineage>
</organism>
<evidence type="ECO:0000256" key="1">
    <source>
        <dbReference type="ARBA" id="ARBA00013169"/>
    </source>
</evidence>
<keyword evidence="3" id="KW-0547">Nucleotide-binding</keyword>
<keyword evidence="6" id="KW-0030">Aminoacyl-tRNA synthetase</keyword>
<dbReference type="GO" id="GO:0004832">
    <property type="term" value="F:valine-tRNA ligase activity"/>
    <property type="evidence" value="ECO:0007669"/>
    <property type="project" value="UniProtKB-EC"/>
</dbReference>
<keyword evidence="4" id="KW-0067">ATP-binding</keyword>
<evidence type="ECO:0000256" key="6">
    <source>
        <dbReference type="ARBA" id="ARBA00023146"/>
    </source>
</evidence>
<keyword evidence="2" id="KW-0436">Ligase</keyword>
<accession>X1CJB5</accession>
<dbReference type="PANTHER" id="PTHR11946">
    <property type="entry name" value="VALYL-TRNA SYNTHETASES"/>
    <property type="match status" value="1"/>
</dbReference>
<evidence type="ECO:0000256" key="5">
    <source>
        <dbReference type="ARBA" id="ARBA00022917"/>
    </source>
</evidence>
<name>X1CJB5_9ZZZZ</name>
<dbReference type="InterPro" id="IPR002300">
    <property type="entry name" value="aa-tRNA-synth_Ia"/>
</dbReference>
<dbReference type="EMBL" id="BART01032142">
    <property type="protein sequence ID" value="GAH07782.1"/>
    <property type="molecule type" value="Genomic_DNA"/>
</dbReference>
<sequence>MSKLEPKIKSKRWKPHAEAELLETWENEDTYEFNMDSGKEIYTVDTPPPYLSGPMHVGQVTHYTQIDTIARYKRMRGFEVNFPLGIDRNGLPVEVRVEKDLNISMHETPRAEFLQLCKKRLDEDEKIAISAFKRLGIAFNTYEDEGSYRTDSPKFRAVT</sequence>
<dbReference type="AlphaFoldDB" id="X1CJB5"/>
<dbReference type="PANTHER" id="PTHR11946:SF93">
    <property type="entry name" value="VALINE--TRNA LIGASE, CHLOROPLASTIC_MITOCHONDRIAL 2"/>
    <property type="match status" value="1"/>
</dbReference>
<dbReference type="InterPro" id="IPR002303">
    <property type="entry name" value="Valyl-tRNA_ligase"/>
</dbReference>
<dbReference type="EC" id="6.1.1.9" evidence="1"/>
<feature type="domain" description="Aminoacyl-tRNA synthetase class Ia" evidence="8">
    <location>
        <begin position="21"/>
        <end position="140"/>
    </location>
</feature>
<evidence type="ECO:0000313" key="9">
    <source>
        <dbReference type="EMBL" id="GAH07782.1"/>
    </source>
</evidence>
<dbReference type="Gene3D" id="3.40.50.620">
    <property type="entry name" value="HUPs"/>
    <property type="match status" value="1"/>
</dbReference>